<dbReference type="EMBL" id="SNRW01001850">
    <property type="protein sequence ID" value="KAA6394782.1"/>
    <property type="molecule type" value="Genomic_DNA"/>
</dbReference>
<proteinExistence type="predicted"/>
<organism evidence="1 2">
    <name type="scientific">Streblomastix strix</name>
    <dbReference type="NCBI Taxonomy" id="222440"/>
    <lineage>
        <taxon>Eukaryota</taxon>
        <taxon>Metamonada</taxon>
        <taxon>Preaxostyla</taxon>
        <taxon>Oxymonadida</taxon>
        <taxon>Streblomastigidae</taxon>
        <taxon>Streblomastix</taxon>
    </lineage>
</organism>
<gene>
    <name evidence="1" type="ORF">EZS28_009692</name>
</gene>
<evidence type="ECO:0000313" key="1">
    <source>
        <dbReference type="EMBL" id="KAA6394782.1"/>
    </source>
</evidence>
<evidence type="ECO:0000313" key="2">
    <source>
        <dbReference type="Proteomes" id="UP000324800"/>
    </source>
</evidence>
<reference evidence="1 2" key="1">
    <citation type="submission" date="2019-03" db="EMBL/GenBank/DDBJ databases">
        <title>Single cell metagenomics reveals metabolic interactions within the superorganism composed of flagellate Streblomastix strix and complex community of Bacteroidetes bacteria on its surface.</title>
        <authorList>
            <person name="Treitli S.C."/>
            <person name="Kolisko M."/>
            <person name="Husnik F."/>
            <person name="Keeling P."/>
            <person name="Hampl V."/>
        </authorList>
    </citation>
    <scope>NUCLEOTIDE SEQUENCE [LARGE SCALE GENOMIC DNA]</scope>
    <source>
        <strain evidence="1">ST1C</strain>
    </source>
</reference>
<name>A0A5J4WJS0_9EUKA</name>
<protein>
    <submittedName>
        <fullName evidence="1">Uncharacterized protein</fullName>
    </submittedName>
</protein>
<dbReference type="AlphaFoldDB" id="A0A5J4WJS0"/>
<sequence length="134" mass="15753">MKSIFDGLNKPHQEMDNQPNIRIELPPSQKITNSLQEFGIRVSQLLNAICSLPHKNGYERWETAEAFAEGLQMSIMRYMLYLRDPLKQISHIWGIREKVRMNGYEMNGQQSRAQQKIEDCEQQIEINQFLSKQN</sequence>
<comment type="caution">
    <text evidence="1">The sequence shown here is derived from an EMBL/GenBank/DDBJ whole genome shotgun (WGS) entry which is preliminary data.</text>
</comment>
<accession>A0A5J4WJS0</accession>
<dbReference type="Proteomes" id="UP000324800">
    <property type="component" value="Unassembled WGS sequence"/>
</dbReference>